<reference evidence="4" key="1">
    <citation type="journal article" date="2014" name="Front. Microbiol.">
        <title>High frequency of phylogenetically diverse reductive dehalogenase-homologous genes in deep subseafloor sedimentary metagenomes.</title>
        <authorList>
            <person name="Kawai M."/>
            <person name="Futagami T."/>
            <person name="Toyoda A."/>
            <person name="Takaki Y."/>
            <person name="Nishi S."/>
            <person name="Hori S."/>
            <person name="Arai W."/>
            <person name="Tsubouchi T."/>
            <person name="Morono Y."/>
            <person name="Uchiyama I."/>
            <person name="Ito T."/>
            <person name="Fujiyama A."/>
            <person name="Inagaki F."/>
            <person name="Takami H."/>
        </authorList>
    </citation>
    <scope>NUCLEOTIDE SEQUENCE</scope>
    <source>
        <strain evidence="4">Expedition CK06-06</strain>
    </source>
</reference>
<evidence type="ECO:0000313" key="4">
    <source>
        <dbReference type="EMBL" id="GAI77689.1"/>
    </source>
</evidence>
<dbReference type="AlphaFoldDB" id="X1TCC3"/>
<dbReference type="PANTHER" id="PTHR42693">
    <property type="entry name" value="ARYLSULFATASE FAMILY MEMBER"/>
    <property type="match status" value="1"/>
</dbReference>
<dbReference type="GO" id="GO:0004065">
    <property type="term" value="F:arylsulfatase activity"/>
    <property type="evidence" value="ECO:0007669"/>
    <property type="project" value="TreeGrafter"/>
</dbReference>
<name>X1TCC3_9ZZZZ</name>
<dbReference type="EMBL" id="BARW01009218">
    <property type="protein sequence ID" value="GAI77689.1"/>
    <property type="molecule type" value="Genomic_DNA"/>
</dbReference>
<dbReference type="Gene3D" id="3.40.720.10">
    <property type="entry name" value="Alkaline Phosphatase, subunit A"/>
    <property type="match status" value="1"/>
</dbReference>
<dbReference type="PANTHER" id="PTHR42693:SF53">
    <property type="entry name" value="ENDO-4-O-SULFATASE"/>
    <property type="match status" value="1"/>
</dbReference>
<dbReference type="InterPro" id="IPR017850">
    <property type="entry name" value="Alkaline_phosphatase_core_sf"/>
</dbReference>
<dbReference type="Gene3D" id="3.30.1120.10">
    <property type="match status" value="1"/>
</dbReference>
<gene>
    <name evidence="4" type="ORF">S12H4_18620</name>
</gene>
<sequence>GHSVEERTNFGGGNAGPYRGSKFTLWEGGIRVPCIVSWPGRIAQGAVRDQVAIAADWLPTIADYCGLQPPDWELDGRNIKSIIESSQAESSHKILYWQHGKQWAVREGDWKLVVNARPSVRQGKELPYKESDKVFLSNMAQDVTETNNLAGTHPDIVKRLTSLHEEWITAVRQD</sequence>
<evidence type="ECO:0000256" key="1">
    <source>
        <dbReference type="ARBA" id="ARBA00008779"/>
    </source>
</evidence>
<evidence type="ECO:0000256" key="2">
    <source>
        <dbReference type="ARBA" id="ARBA00022801"/>
    </source>
</evidence>
<accession>X1TCC3</accession>
<organism evidence="4">
    <name type="scientific">marine sediment metagenome</name>
    <dbReference type="NCBI Taxonomy" id="412755"/>
    <lineage>
        <taxon>unclassified sequences</taxon>
        <taxon>metagenomes</taxon>
        <taxon>ecological metagenomes</taxon>
    </lineage>
</organism>
<dbReference type="Pfam" id="PF16347">
    <property type="entry name" value="SGSH_C"/>
    <property type="match status" value="1"/>
</dbReference>
<protein>
    <recommendedName>
        <fullName evidence="3">N-sulphoglucosamine sulphohydrolase C-terminal domain-containing protein</fullName>
    </recommendedName>
</protein>
<proteinExistence type="inferred from homology"/>
<evidence type="ECO:0000259" key="3">
    <source>
        <dbReference type="Pfam" id="PF16347"/>
    </source>
</evidence>
<dbReference type="InterPro" id="IPR032506">
    <property type="entry name" value="SGSH_C"/>
</dbReference>
<comment type="similarity">
    <text evidence="1">Belongs to the sulfatase family.</text>
</comment>
<dbReference type="InterPro" id="IPR050738">
    <property type="entry name" value="Sulfatase"/>
</dbReference>
<feature type="non-terminal residue" evidence="4">
    <location>
        <position position="1"/>
    </location>
</feature>
<keyword evidence="2" id="KW-0378">Hydrolase</keyword>
<comment type="caution">
    <text evidence="4">The sequence shown here is derived from an EMBL/GenBank/DDBJ whole genome shotgun (WGS) entry which is preliminary data.</text>
</comment>
<dbReference type="SUPFAM" id="SSF53649">
    <property type="entry name" value="Alkaline phosphatase-like"/>
    <property type="match status" value="1"/>
</dbReference>
<feature type="domain" description="N-sulphoglucosamine sulphohydrolase C-terminal" evidence="3">
    <location>
        <begin position="24"/>
        <end position="150"/>
    </location>
</feature>